<dbReference type="NCBIfam" id="TIGR00057">
    <property type="entry name" value="L-threonylcarbamoyladenylate synthase"/>
    <property type="match status" value="1"/>
</dbReference>
<evidence type="ECO:0000256" key="10">
    <source>
        <dbReference type="ARBA" id="ARBA00029774"/>
    </source>
</evidence>
<dbReference type="InterPro" id="IPR017945">
    <property type="entry name" value="DHBP_synth_RibB-like_a/b_dom"/>
</dbReference>
<keyword evidence="4" id="KW-0963">Cytoplasm</keyword>
<dbReference type="PANTHER" id="PTHR17490:SF16">
    <property type="entry name" value="THREONYLCARBAMOYL-AMP SYNTHASE"/>
    <property type="match status" value="1"/>
</dbReference>
<keyword evidence="7" id="KW-0548">Nucleotidyltransferase</keyword>
<evidence type="ECO:0000256" key="6">
    <source>
        <dbReference type="ARBA" id="ARBA00022694"/>
    </source>
</evidence>
<comment type="similarity">
    <text evidence="2">Belongs to the SUA5 family.</text>
</comment>
<dbReference type="Pfam" id="PF01300">
    <property type="entry name" value="Sua5_yciO_yrdC"/>
    <property type="match status" value="1"/>
</dbReference>
<dbReference type="GO" id="GO:0061710">
    <property type="term" value="F:L-threonylcarbamoyladenylate synthase"/>
    <property type="evidence" value="ECO:0007669"/>
    <property type="project" value="UniProtKB-EC"/>
</dbReference>
<proteinExistence type="inferred from homology"/>
<evidence type="ECO:0000256" key="7">
    <source>
        <dbReference type="ARBA" id="ARBA00022695"/>
    </source>
</evidence>
<evidence type="ECO:0000256" key="9">
    <source>
        <dbReference type="ARBA" id="ARBA00022840"/>
    </source>
</evidence>
<keyword evidence="5" id="KW-0808">Transferase</keyword>
<dbReference type="Proteomes" id="UP000177777">
    <property type="component" value="Unassembled WGS sequence"/>
</dbReference>
<sequence>MWKNENLVKVLKEGGVVVMPTDTLYGVVGSALNQFVVERIYNIRKRNLEKPCIILISDITELDKFSIHLYPGQKKTLSGYWPAPISAVIDCENDDFFYLHRGTRTLAFRVPENEELRILLTATGPLIAPSANLEARPPSRTISEAKEYFGDKVDLYIDGGEIRGKASKVIKLRRDGSIEILRA</sequence>
<evidence type="ECO:0000256" key="3">
    <source>
        <dbReference type="ARBA" id="ARBA00012584"/>
    </source>
</evidence>
<dbReference type="PROSITE" id="PS51163">
    <property type="entry name" value="YRDC"/>
    <property type="match status" value="1"/>
</dbReference>
<evidence type="ECO:0000256" key="2">
    <source>
        <dbReference type="ARBA" id="ARBA00007663"/>
    </source>
</evidence>
<dbReference type="GO" id="GO:0000049">
    <property type="term" value="F:tRNA binding"/>
    <property type="evidence" value="ECO:0007669"/>
    <property type="project" value="TreeGrafter"/>
</dbReference>
<accession>A0A1F6W656</accession>
<keyword evidence="9" id="KW-0067">ATP-binding</keyword>
<evidence type="ECO:0000256" key="1">
    <source>
        <dbReference type="ARBA" id="ARBA00004496"/>
    </source>
</evidence>
<organism evidence="13 14">
    <name type="scientific">Candidatus Nomurabacteria bacterium RIFCSPHIGHO2_02_FULL_41_18</name>
    <dbReference type="NCBI Taxonomy" id="1801754"/>
    <lineage>
        <taxon>Bacteria</taxon>
        <taxon>Candidatus Nomuraibacteriota</taxon>
    </lineage>
</organism>
<dbReference type="InterPro" id="IPR050156">
    <property type="entry name" value="TC-AMP_synthase_SUA5"/>
</dbReference>
<keyword evidence="8" id="KW-0547">Nucleotide-binding</keyword>
<dbReference type="SUPFAM" id="SSF55821">
    <property type="entry name" value="YrdC/RibB"/>
    <property type="match status" value="1"/>
</dbReference>
<dbReference type="Gene3D" id="3.90.870.10">
    <property type="entry name" value="DHBP synthase"/>
    <property type="match status" value="1"/>
</dbReference>
<comment type="caution">
    <text evidence="13">The sequence shown here is derived from an EMBL/GenBank/DDBJ whole genome shotgun (WGS) entry which is preliminary data.</text>
</comment>
<dbReference type="GO" id="GO:0005737">
    <property type="term" value="C:cytoplasm"/>
    <property type="evidence" value="ECO:0007669"/>
    <property type="project" value="UniProtKB-SubCell"/>
</dbReference>
<dbReference type="STRING" id="1801754.A3D42_01925"/>
<dbReference type="EC" id="2.7.7.87" evidence="3"/>
<dbReference type="GO" id="GO:0008033">
    <property type="term" value="P:tRNA processing"/>
    <property type="evidence" value="ECO:0007669"/>
    <property type="project" value="UniProtKB-KW"/>
</dbReference>
<gene>
    <name evidence="13" type="ORF">A3D42_01925</name>
</gene>
<evidence type="ECO:0000256" key="8">
    <source>
        <dbReference type="ARBA" id="ARBA00022741"/>
    </source>
</evidence>
<dbReference type="GO" id="GO:0005524">
    <property type="term" value="F:ATP binding"/>
    <property type="evidence" value="ECO:0007669"/>
    <property type="project" value="UniProtKB-KW"/>
</dbReference>
<evidence type="ECO:0000313" key="14">
    <source>
        <dbReference type="Proteomes" id="UP000177777"/>
    </source>
</evidence>
<dbReference type="AlphaFoldDB" id="A0A1F6W656"/>
<evidence type="ECO:0000256" key="5">
    <source>
        <dbReference type="ARBA" id="ARBA00022679"/>
    </source>
</evidence>
<dbReference type="InterPro" id="IPR006070">
    <property type="entry name" value="Sua5-like_dom"/>
</dbReference>
<dbReference type="GO" id="GO:0003725">
    <property type="term" value="F:double-stranded RNA binding"/>
    <property type="evidence" value="ECO:0007669"/>
    <property type="project" value="InterPro"/>
</dbReference>
<evidence type="ECO:0000259" key="12">
    <source>
        <dbReference type="PROSITE" id="PS51163"/>
    </source>
</evidence>
<comment type="subcellular location">
    <subcellularLocation>
        <location evidence="1">Cytoplasm</location>
    </subcellularLocation>
</comment>
<evidence type="ECO:0000256" key="4">
    <source>
        <dbReference type="ARBA" id="ARBA00022490"/>
    </source>
</evidence>
<keyword evidence="6" id="KW-0819">tRNA processing</keyword>
<evidence type="ECO:0000256" key="11">
    <source>
        <dbReference type="ARBA" id="ARBA00048366"/>
    </source>
</evidence>
<comment type="catalytic activity">
    <reaction evidence="11">
        <text>L-threonine + hydrogencarbonate + ATP = L-threonylcarbamoyladenylate + diphosphate + H2O</text>
        <dbReference type="Rhea" id="RHEA:36407"/>
        <dbReference type="ChEBI" id="CHEBI:15377"/>
        <dbReference type="ChEBI" id="CHEBI:17544"/>
        <dbReference type="ChEBI" id="CHEBI:30616"/>
        <dbReference type="ChEBI" id="CHEBI:33019"/>
        <dbReference type="ChEBI" id="CHEBI:57926"/>
        <dbReference type="ChEBI" id="CHEBI:73682"/>
        <dbReference type="EC" id="2.7.7.87"/>
    </reaction>
</comment>
<dbReference type="GO" id="GO:0006450">
    <property type="term" value="P:regulation of translational fidelity"/>
    <property type="evidence" value="ECO:0007669"/>
    <property type="project" value="TreeGrafter"/>
</dbReference>
<dbReference type="EMBL" id="MFUE01000015">
    <property type="protein sequence ID" value="OGI77292.1"/>
    <property type="molecule type" value="Genomic_DNA"/>
</dbReference>
<dbReference type="PANTHER" id="PTHR17490">
    <property type="entry name" value="SUA5"/>
    <property type="match status" value="1"/>
</dbReference>
<protein>
    <recommendedName>
        <fullName evidence="10">L-threonylcarbamoyladenylate synthase</fullName>
        <ecNumber evidence="3">2.7.7.87</ecNumber>
    </recommendedName>
    <alternativeName>
        <fullName evidence="10">L-threonylcarbamoyladenylate synthase</fullName>
    </alternativeName>
</protein>
<name>A0A1F6W656_9BACT</name>
<reference evidence="13 14" key="1">
    <citation type="journal article" date="2016" name="Nat. Commun.">
        <title>Thousands of microbial genomes shed light on interconnected biogeochemical processes in an aquifer system.</title>
        <authorList>
            <person name="Anantharaman K."/>
            <person name="Brown C.T."/>
            <person name="Hug L.A."/>
            <person name="Sharon I."/>
            <person name="Castelle C.J."/>
            <person name="Probst A.J."/>
            <person name="Thomas B.C."/>
            <person name="Singh A."/>
            <person name="Wilkins M.J."/>
            <person name="Karaoz U."/>
            <person name="Brodie E.L."/>
            <person name="Williams K.H."/>
            <person name="Hubbard S.S."/>
            <person name="Banfield J.F."/>
        </authorList>
    </citation>
    <scope>NUCLEOTIDE SEQUENCE [LARGE SCALE GENOMIC DNA]</scope>
</reference>
<feature type="domain" description="YrdC-like" evidence="12">
    <location>
        <begin position="1"/>
        <end position="183"/>
    </location>
</feature>
<evidence type="ECO:0000313" key="13">
    <source>
        <dbReference type="EMBL" id="OGI77292.1"/>
    </source>
</evidence>